<dbReference type="VEuPathDB" id="VectorBase:MDOA005410"/>
<dbReference type="Gene3D" id="1.10.238.20">
    <property type="entry name" value="Pheromone/general odorant binding protein domain"/>
    <property type="match status" value="1"/>
</dbReference>
<dbReference type="InterPro" id="IPR006170">
    <property type="entry name" value="PBP/GOBP"/>
</dbReference>
<proteinExistence type="predicted"/>
<gene>
    <name evidence="1" type="primary">101894232</name>
</gene>
<dbReference type="eggNOG" id="ENOG502T8KW">
    <property type="taxonomic scope" value="Eukaryota"/>
</dbReference>
<dbReference type="GO" id="GO:0005549">
    <property type="term" value="F:odorant binding"/>
    <property type="evidence" value="ECO:0007669"/>
    <property type="project" value="InterPro"/>
</dbReference>
<dbReference type="InterPro" id="IPR036728">
    <property type="entry name" value="PBP_GOBP_sf"/>
</dbReference>
<dbReference type="Pfam" id="PF01395">
    <property type="entry name" value="PBP_GOBP"/>
    <property type="match status" value="1"/>
</dbReference>
<dbReference type="EnsemblMetazoa" id="MDOA005410-RA">
    <property type="protein sequence ID" value="MDOA005410-PA"/>
    <property type="gene ID" value="MDOA005410"/>
</dbReference>
<dbReference type="CDD" id="cd23992">
    <property type="entry name" value="PBP_GOBP"/>
    <property type="match status" value="1"/>
</dbReference>
<dbReference type="OrthoDB" id="7929203at2759"/>
<organism evidence="1">
    <name type="scientific">Musca domestica</name>
    <name type="common">House fly</name>
    <dbReference type="NCBI Taxonomy" id="7370"/>
    <lineage>
        <taxon>Eukaryota</taxon>
        <taxon>Metazoa</taxon>
        <taxon>Ecdysozoa</taxon>
        <taxon>Arthropoda</taxon>
        <taxon>Hexapoda</taxon>
        <taxon>Insecta</taxon>
        <taxon>Pterygota</taxon>
        <taxon>Neoptera</taxon>
        <taxon>Endopterygota</taxon>
        <taxon>Diptera</taxon>
        <taxon>Brachycera</taxon>
        <taxon>Muscomorpha</taxon>
        <taxon>Muscoidea</taxon>
        <taxon>Muscidae</taxon>
        <taxon>Musca</taxon>
    </lineage>
</organism>
<dbReference type="SMART" id="SM00708">
    <property type="entry name" value="PhBP"/>
    <property type="match status" value="1"/>
</dbReference>
<protein>
    <submittedName>
        <fullName evidence="1">Uncharacterized protein</fullName>
    </submittedName>
</protein>
<sequence>MDKFIFIVIMVCIKETLQQADSSNALLEMVKMSVEDCYEDDEKTKKIEISDDGFQDIVKGSRDAVRNAKCIRYCIMKKHELFSDDNSLDETAVIPFFTYLFNNAIEIHHLKGIIASCNEAITGEADRCERSHKATMCILEKFNAAGLKNI</sequence>
<dbReference type="SUPFAM" id="SSF47565">
    <property type="entry name" value="Insect pheromone/odorant-binding proteins"/>
    <property type="match status" value="1"/>
</dbReference>
<reference evidence="1" key="1">
    <citation type="submission" date="2020-05" db="UniProtKB">
        <authorList>
            <consortium name="EnsemblMetazoa"/>
        </authorList>
    </citation>
    <scope>IDENTIFICATION</scope>
    <source>
        <strain evidence="1">Aabys</strain>
    </source>
</reference>
<dbReference type="AlphaFoldDB" id="A0A1I8MJ24"/>
<accession>A0A1I8MJ24</accession>
<evidence type="ECO:0000313" key="1">
    <source>
        <dbReference type="EnsemblMetazoa" id="MDOA005410-PA"/>
    </source>
</evidence>
<dbReference type="VEuPathDB" id="VectorBase:MDOMA2_012407"/>
<name>A0A1I8MJ24_MUSDO</name>